<organism evidence="1 2">
    <name type="scientific">Vitis vinifera</name>
    <name type="common">Grape</name>
    <dbReference type="NCBI Taxonomy" id="29760"/>
    <lineage>
        <taxon>Eukaryota</taxon>
        <taxon>Viridiplantae</taxon>
        <taxon>Streptophyta</taxon>
        <taxon>Embryophyta</taxon>
        <taxon>Tracheophyta</taxon>
        <taxon>Spermatophyta</taxon>
        <taxon>Magnoliopsida</taxon>
        <taxon>eudicotyledons</taxon>
        <taxon>Gunneridae</taxon>
        <taxon>Pentapetalae</taxon>
        <taxon>rosids</taxon>
        <taxon>Vitales</taxon>
        <taxon>Vitaceae</taxon>
        <taxon>Viteae</taxon>
        <taxon>Vitis</taxon>
    </lineage>
</organism>
<dbReference type="AlphaFoldDB" id="A0A438GT34"/>
<dbReference type="Proteomes" id="UP000288805">
    <property type="component" value="Unassembled WGS sequence"/>
</dbReference>
<sequence length="227" mass="26082">MLNETLLSHFWHPVTTYIPPPAKRKDKDDGKSSLPQFLTATCRTMMTLPPPQHHHDEPKSLLTIKRDRAPDTIKDPHIVKGDQREAERVFSFGEKWFYGKSLKLEWWNPFAGCLLEEKRVRKVWVRVLGLPLHMWGKGLFKRLGEECGSFVAIGEDMAECRNSVEIKGRKMPTSLQVVVGSSCFTRQLWWEIPPWRCEVQTLRGCKVEGEGVEGEARPCVFPRVAGE</sequence>
<dbReference type="PANTHER" id="PTHR34427">
    <property type="entry name" value="DUF4283 DOMAIN PROTEIN"/>
    <property type="match status" value="1"/>
</dbReference>
<accession>A0A438GT34</accession>
<dbReference type="EMBL" id="QGNW01000351">
    <property type="protein sequence ID" value="RVW75357.1"/>
    <property type="molecule type" value="Genomic_DNA"/>
</dbReference>
<protein>
    <submittedName>
        <fullName evidence="1">Uncharacterized protein</fullName>
    </submittedName>
</protein>
<name>A0A438GT34_VITVI</name>
<comment type="caution">
    <text evidence="1">The sequence shown here is derived from an EMBL/GenBank/DDBJ whole genome shotgun (WGS) entry which is preliminary data.</text>
</comment>
<evidence type="ECO:0000313" key="1">
    <source>
        <dbReference type="EMBL" id="RVW75357.1"/>
    </source>
</evidence>
<proteinExistence type="predicted"/>
<evidence type="ECO:0000313" key="2">
    <source>
        <dbReference type="Proteomes" id="UP000288805"/>
    </source>
</evidence>
<dbReference type="PANTHER" id="PTHR34427:SF5">
    <property type="entry name" value="DUF4283 DOMAIN-CONTAINING PROTEIN"/>
    <property type="match status" value="1"/>
</dbReference>
<gene>
    <name evidence="1" type="ORF">CK203_052947</name>
</gene>
<reference evidence="1 2" key="1">
    <citation type="journal article" date="2018" name="PLoS Genet.">
        <title>Population sequencing reveals clonal diversity and ancestral inbreeding in the grapevine cultivar Chardonnay.</title>
        <authorList>
            <person name="Roach M.J."/>
            <person name="Johnson D.L."/>
            <person name="Bohlmann J."/>
            <person name="van Vuuren H.J."/>
            <person name="Jones S.J."/>
            <person name="Pretorius I.S."/>
            <person name="Schmidt S.A."/>
            <person name="Borneman A.R."/>
        </authorList>
    </citation>
    <scope>NUCLEOTIDE SEQUENCE [LARGE SCALE GENOMIC DNA]</scope>
    <source>
        <strain evidence="2">cv. Chardonnay</strain>
        <tissue evidence="1">Leaf</tissue>
    </source>
</reference>